<keyword evidence="1" id="KW-0732">Signal</keyword>
<accession>A0AAD8EGG7</accession>
<evidence type="ECO:0000313" key="2">
    <source>
        <dbReference type="EMBL" id="KAJ9588717.1"/>
    </source>
</evidence>
<feature type="signal peptide" evidence="1">
    <location>
        <begin position="1"/>
        <end position="16"/>
    </location>
</feature>
<evidence type="ECO:0000313" key="3">
    <source>
        <dbReference type="Proteomes" id="UP001233999"/>
    </source>
</evidence>
<evidence type="ECO:0000256" key="1">
    <source>
        <dbReference type="SAM" id="SignalP"/>
    </source>
</evidence>
<dbReference type="Proteomes" id="UP001233999">
    <property type="component" value="Unassembled WGS sequence"/>
</dbReference>
<dbReference type="InterPro" id="IPR016187">
    <property type="entry name" value="CTDL_fold"/>
</dbReference>
<organism evidence="2 3">
    <name type="scientific">Diploptera punctata</name>
    <name type="common">Pacific beetle cockroach</name>
    <dbReference type="NCBI Taxonomy" id="6984"/>
    <lineage>
        <taxon>Eukaryota</taxon>
        <taxon>Metazoa</taxon>
        <taxon>Ecdysozoa</taxon>
        <taxon>Arthropoda</taxon>
        <taxon>Hexapoda</taxon>
        <taxon>Insecta</taxon>
        <taxon>Pterygota</taxon>
        <taxon>Neoptera</taxon>
        <taxon>Polyneoptera</taxon>
        <taxon>Dictyoptera</taxon>
        <taxon>Blattodea</taxon>
        <taxon>Blaberoidea</taxon>
        <taxon>Blaberidae</taxon>
        <taxon>Diplopterinae</taxon>
        <taxon>Diploptera</taxon>
    </lineage>
</organism>
<dbReference type="CDD" id="cd00037">
    <property type="entry name" value="CLECT"/>
    <property type="match status" value="1"/>
</dbReference>
<reference evidence="2" key="1">
    <citation type="journal article" date="2023" name="IScience">
        <title>Live-bearing cockroach genome reveals convergent evolutionary mechanisms linked to viviparity in insects and beyond.</title>
        <authorList>
            <person name="Fouks B."/>
            <person name="Harrison M.C."/>
            <person name="Mikhailova A.A."/>
            <person name="Marchal E."/>
            <person name="English S."/>
            <person name="Carruthers M."/>
            <person name="Jennings E.C."/>
            <person name="Chiamaka E.L."/>
            <person name="Frigard R.A."/>
            <person name="Pippel M."/>
            <person name="Attardo G.M."/>
            <person name="Benoit J.B."/>
            <person name="Bornberg-Bauer E."/>
            <person name="Tobe S.S."/>
        </authorList>
    </citation>
    <scope>NUCLEOTIDE SEQUENCE</scope>
    <source>
        <strain evidence="2">Stay&amp;Tobe</strain>
    </source>
</reference>
<reference evidence="2" key="2">
    <citation type="submission" date="2023-05" db="EMBL/GenBank/DDBJ databases">
        <authorList>
            <person name="Fouks B."/>
        </authorList>
    </citation>
    <scope>NUCLEOTIDE SEQUENCE</scope>
    <source>
        <strain evidence="2">Stay&amp;Tobe</strain>
        <tissue evidence="2">Testes</tissue>
    </source>
</reference>
<sequence length="182" mass="20414">MQLLVLVLCFIAMAAAGQLECPAHGNSEFRLSVVSRRNSTGHWTAQVHFDHGAESPGEEPWTLDLEHKSTKCGDTESVTVDAVVTSPGVDSHTKIRRSDYELIPGFGYYKMHVVASTWLQGLRTCANEDAHLLILNSEAEVRALLPFFSRHPKTLNDWRNNVFYIGIHDFFADGTYMTIFSE</sequence>
<dbReference type="EMBL" id="JASPKZ010005314">
    <property type="protein sequence ID" value="KAJ9588717.1"/>
    <property type="molecule type" value="Genomic_DNA"/>
</dbReference>
<name>A0AAD8EGG7_DIPPU</name>
<feature type="chain" id="PRO_5042023200" evidence="1">
    <location>
        <begin position="17"/>
        <end position="182"/>
    </location>
</feature>
<dbReference type="SUPFAM" id="SSF56436">
    <property type="entry name" value="C-type lectin-like"/>
    <property type="match status" value="1"/>
</dbReference>
<keyword evidence="3" id="KW-1185">Reference proteome</keyword>
<gene>
    <name evidence="2" type="ORF">L9F63_017991</name>
</gene>
<comment type="caution">
    <text evidence="2">The sequence shown here is derived from an EMBL/GenBank/DDBJ whole genome shotgun (WGS) entry which is preliminary data.</text>
</comment>
<protein>
    <submittedName>
        <fullName evidence="2">Uncharacterized protein</fullName>
    </submittedName>
</protein>
<dbReference type="AlphaFoldDB" id="A0AAD8EGG7"/>
<proteinExistence type="predicted"/>